<accession>A0A0G4N457</accession>
<feature type="chain" id="PRO_5010420145" evidence="1">
    <location>
        <begin position="18"/>
        <end position="77"/>
    </location>
</feature>
<dbReference type="OrthoDB" id="4852642at2759"/>
<evidence type="ECO:0000313" key="4">
    <source>
        <dbReference type="EMBL" id="KAG7132784.1"/>
    </source>
</evidence>
<name>A0A0G4N457_VERLO</name>
<protein>
    <submittedName>
        <fullName evidence="3">Uncharacterized protein</fullName>
    </submittedName>
</protein>
<dbReference type="Proteomes" id="UP000689129">
    <property type="component" value="Unassembled WGS sequence"/>
</dbReference>
<feature type="signal peptide" evidence="1">
    <location>
        <begin position="1"/>
        <end position="17"/>
    </location>
</feature>
<dbReference type="Proteomes" id="UP000044602">
    <property type="component" value="Unassembled WGS sequence"/>
</dbReference>
<dbReference type="EMBL" id="CVQH01020262">
    <property type="protein sequence ID" value="CRK26660.1"/>
    <property type="molecule type" value="Genomic_DNA"/>
</dbReference>
<dbReference type="Proteomes" id="UP000045706">
    <property type="component" value="Unassembled WGS sequence"/>
</dbReference>
<evidence type="ECO:0000313" key="6">
    <source>
        <dbReference type="Proteomes" id="UP000045706"/>
    </source>
</evidence>
<dbReference type="EMBL" id="CVQI01032441">
    <property type="protein sequence ID" value="CRK41242.1"/>
    <property type="molecule type" value="Genomic_DNA"/>
</dbReference>
<reference evidence="4" key="2">
    <citation type="journal article" date="2021" name="Mol. Plant Pathol.">
        <title>A 20-kb lineage-specific genomic region tames virulence in pathogenic amphidiploid Verticillium longisporum.</title>
        <authorList>
            <person name="Harting R."/>
            <person name="Starke J."/>
            <person name="Kusch H."/>
            <person name="Poggeler S."/>
            <person name="Maurus I."/>
            <person name="Schluter R."/>
            <person name="Landesfeind M."/>
            <person name="Bulla I."/>
            <person name="Nowrousian M."/>
            <person name="de Jonge R."/>
            <person name="Stahlhut G."/>
            <person name="Hoff K.J."/>
            <person name="Asshauer K.P."/>
            <person name="Thurmer A."/>
            <person name="Stanke M."/>
            <person name="Daniel R."/>
            <person name="Morgenstern B."/>
            <person name="Thomma B.P.H.J."/>
            <person name="Kronstad J.W."/>
            <person name="Braus-Stromeyer S.A."/>
            <person name="Braus G.H."/>
        </authorList>
    </citation>
    <scope>NUCLEOTIDE SEQUENCE</scope>
    <source>
        <strain evidence="4">Vl32</strain>
    </source>
</reference>
<gene>
    <name evidence="2" type="ORF">BN1708_014626</name>
    <name evidence="3" type="ORF">BN1723_015888</name>
    <name evidence="4" type="ORF">HYQ45_008919</name>
</gene>
<keyword evidence="5" id="KW-1185">Reference proteome</keyword>
<dbReference type="EMBL" id="JAEMWZ010000176">
    <property type="protein sequence ID" value="KAG7132784.1"/>
    <property type="molecule type" value="Genomic_DNA"/>
</dbReference>
<evidence type="ECO:0000313" key="5">
    <source>
        <dbReference type="Proteomes" id="UP000044602"/>
    </source>
</evidence>
<reference evidence="5 6" key="1">
    <citation type="submission" date="2015-05" db="EMBL/GenBank/DDBJ databases">
        <authorList>
            <person name="Fogelqvist Johan"/>
        </authorList>
    </citation>
    <scope>NUCLEOTIDE SEQUENCE [LARGE SCALE GENOMIC DNA]</scope>
    <source>
        <strain evidence="2">VL1</strain>
        <strain evidence="3">VL2</strain>
    </source>
</reference>
<sequence length="77" mass="8058">MKFSVVTLALVFGLVAAAPAPEANSASITEVLDALVARDVVQRRACSGASICQSGFCHYVFCPGMGGCFLQKTSERC</sequence>
<evidence type="ECO:0000313" key="2">
    <source>
        <dbReference type="EMBL" id="CRK26660.1"/>
    </source>
</evidence>
<keyword evidence="1" id="KW-0732">Signal</keyword>
<organism evidence="3 6">
    <name type="scientific">Verticillium longisporum</name>
    <name type="common">Verticillium dahliae var. longisporum</name>
    <dbReference type="NCBI Taxonomy" id="100787"/>
    <lineage>
        <taxon>Eukaryota</taxon>
        <taxon>Fungi</taxon>
        <taxon>Dikarya</taxon>
        <taxon>Ascomycota</taxon>
        <taxon>Pezizomycotina</taxon>
        <taxon>Sordariomycetes</taxon>
        <taxon>Hypocreomycetidae</taxon>
        <taxon>Glomerellales</taxon>
        <taxon>Plectosphaerellaceae</taxon>
        <taxon>Verticillium</taxon>
    </lineage>
</organism>
<proteinExistence type="predicted"/>
<dbReference type="AlphaFoldDB" id="A0A0G4N457"/>
<evidence type="ECO:0000256" key="1">
    <source>
        <dbReference type="SAM" id="SignalP"/>
    </source>
</evidence>
<evidence type="ECO:0000313" key="3">
    <source>
        <dbReference type="EMBL" id="CRK41242.1"/>
    </source>
</evidence>